<dbReference type="EMBL" id="FNIW01000003">
    <property type="protein sequence ID" value="SDN81659.1"/>
    <property type="molecule type" value="Genomic_DNA"/>
</dbReference>
<evidence type="ECO:0000313" key="2">
    <source>
        <dbReference type="Proteomes" id="UP000199134"/>
    </source>
</evidence>
<proteinExistence type="predicted"/>
<dbReference type="AlphaFoldDB" id="A0A1H0EHC4"/>
<reference evidence="2" key="1">
    <citation type="submission" date="2016-10" db="EMBL/GenBank/DDBJ databases">
        <authorList>
            <person name="de Groot N.N."/>
        </authorList>
    </citation>
    <scope>NUCLEOTIDE SEQUENCE [LARGE SCALE GENOMIC DNA]</scope>
    <source>
        <strain evidence="2">BP1-145</strain>
    </source>
</reference>
<dbReference type="OrthoDB" id="1065956at2"/>
<sequence>MATTINTTFSSIFLTSHLPEEVSITTDQPSVEVSLFLNSLKVFSSVYYPYKGEVIVHDIRSIIESHMSELRYCMATLRIEAKEPEVKPETVTYDEDGNMHMSYDETTSEPVIAATDDINVIFSRFKSTVSTDAFLRTHFLTTRKSALIARHASINLSYCTDDSEEGTNYAIIHYSTPTLPDKILTYRRQFEGSLFDSSTIVSDSLSHAYFKSQVDRAMKVDCQVHGVEYHIGKRHFNLFFTDEQPSDSFTFLNAFNILETVNLFGTTTIKTEVNHSEAICGRKAQFYDETTSIKYEVETAPLRYDEAKWLSEMLASKYVTRQIDAFTSAKVLISDITSEVTDSDKDLIRLKFTWKYADGSQWFR</sequence>
<gene>
    <name evidence="1" type="ORF">SAMN04487900_103159</name>
</gene>
<protein>
    <submittedName>
        <fullName evidence="1">Uncharacterized protein</fullName>
    </submittedName>
</protein>
<organism evidence="1 2">
    <name type="scientific">Prevotella communis</name>
    <dbReference type="NCBI Taxonomy" id="2913614"/>
    <lineage>
        <taxon>Bacteria</taxon>
        <taxon>Pseudomonadati</taxon>
        <taxon>Bacteroidota</taxon>
        <taxon>Bacteroidia</taxon>
        <taxon>Bacteroidales</taxon>
        <taxon>Prevotellaceae</taxon>
        <taxon>Prevotella</taxon>
    </lineage>
</organism>
<name>A0A1H0EHC4_9BACT</name>
<dbReference type="Proteomes" id="UP000199134">
    <property type="component" value="Unassembled WGS sequence"/>
</dbReference>
<evidence type="ECO:0000313" key="1">
    <source>
        <dbReference type="EMBL" id="SDN81659.1"/>
    </source>
</evidence>
<comment type="caution">
    <text evidence="1">The sequence shown here is derived from an EMBL/GenBank/DDBJ whole genome shotgun (WGS) entry which is preliminary data.</text>
</comment>
<accession>A0A1H0EHC4</accession>
<dbReference type="RefSeq" id="WP_091852061.1">
    <property type="nucleotide sequence ID" value="NZ_FNIW01000003.1"/>
</dbReference>